<proteinExistence type="predicted"/>
<dbReference type="SUPFAM" id="SSF52980">
    <property type="entry name" value="Restriction endonuclease-like"/>
    <property type="match status" value="1"/>
</dbReference>
<organism evidence="2 3">
    <name type="scientific">Candidatus Andersenbacteria bacterium RIFCSPHIGHO2_12_FULL_45_11b</name>
    <dbReference type="NCBI Taxonomy" id="1797282"/>
    <lineage>
        <taxon>Bacteria</taxon>
        <taxon>Candidatus Anderseniibacteriota</taxon>
    </lineage>
</organism>
<dbReference type="Gene3D" id="3.40.960.10">
    <property type="entry name" value="VSR Endonuclease"/>
    <property type="match status" value="1"/>
</dbReference>
<evidence type="ECO:0000313" key="3">
    <source>
        <dbReference type="Proteomes" id="UP000177941"/>
    </source>
</evidence>
<gene>
    <name evidence="2" type="ORF">A3E36_00860</name>
</gene>
<dbReference type="AlphaFoldDB" id="A0A1G1X832"/>
<dbReference type="Pfam" id="PF04480">
    <property type="entry name" value="DUF559"/>
    <property type="match status" value="1"/>
</dbReference>
<name>A0A1G1X832_9BACT</name>
<dbReference type="PANTHER" id="PTHR38590:SF1">
    <property type="entry name" value="BLL0828 PROTEIN"/>
    <property type="match status" value="1"/>
</dbReference>
<reference evidence="2 3" key="1">
    <citation type="journal article" date="2016" name="Nat. Commun.">
        <title>Thousands of microbial genomes shed light on interconnected biogeochemical processes in an aquifer system.</title>
        <authorList>
            <person name="Anantharaman K."/>
            <person name="Brown C.T."/>
            <person name="Hug L.A."/>
            <person name="Sharon I."/>
            <person name="Castelle C.J."/>
            <person name="Probst A.J."/>
            <person name="Thomas B.C."/>
            <person name="Singh A."/>
            <person name="Wilkins M.J."/>
            <person name="Karaoz U."/>
            <person name="Brodie E.L."/>
            <person name="Williams K.H."/>
            <person name="Hubbard S.S."/>
            <person name="Banfield J.F."/>
        </authorList>
    </citation>
    <scope>NUCLEOTIDE SEQUENCE [LARGE SCALE GENOMIC DNA]</scope>
</reference>
<dbReference type="InterPro" id="IPR011335">
    <property type="entry name" value="Restrct_endonuc-II-like"/>
</dbReference>
<dbReference type="CDD" id="cd01038">
    <property type="entry name" value="Endonuclease_DUF559"/>
    <property type="match status" value="1"/>
</dbReference>
<evidence type="ECO:0000313" key="2">
    <source>
        <dbReference type="EMBL" id="OGY36119.1"/>
    </source>
</evidence>
<feature type="domain" description="DUF559" evidence="1">
    <location>
        <begin position="14"/>
        <end position="117"/>
    </location>
</feature>
<dbReference type="Proteomes" id="UP000177941">
    <property type="component" value="Unassembled WGS sequence"/>
</dbReference>
<protein>
    <recommendedName>
        <fullName evidence="1">DUF559 domain-containing protein</fullName>
    </recommendedName>
</protein>
<dbReference type="InterPro" id="IPR047216">
    <property type="entry name" value="Endonuclease_DUF559_bact"/>
</dbReference>
<sequence length="118" mass="13981">MPQVYTRKDIKPTRSALRKRMTAPELVFWTAIRSRKLKGYKFRRQYSTGRYIIDFYCPKVRLGVEIDGDSHFTNNQKQYDALRQEYINALGIKILRYTNDEIMKNLNGVLEDISKCLP</sequence>
<evidence type="ECO:0000259" key="1">
    <source>
        <dbReference type="Pfam" id="PF04480"/>
    </source>
</evidence>
<dbReference type="InterPro" id="IPR007569">
    <property type="entry name" value="DUF559"/>
</dbReference>
<dbReference type="EMBL" id="MHHS01000037">
    <property type="protein sequence ID" value="OGY36119.1"/>
    <property type="molecule type" value="Genomic_DNA"/>
</dbReference>
<accession>A0A1G1X832</accession>
<comment type="caution">
    <text evidence="2">The sequence shown here is derived from an EMBL/GenBank/DDBJ whole genome shotgun (WGS) entry which is preliminary data.</text>
</comment>
<dbReference type="PANTHER" id="PTHR38590">
    <property type="entry name" value="BLL0828 PROTEIN"/>
    <property type="match status" value="1"/>
</dbReference>